<evidence type="ECO:0000313" key="9">
    <source>
        <dbReference type="Proteomes" id="UP000007963"/>
    </source>
</evidence>
<feature type="compositionally biased region" description="Low complexity" evidence="6">
    <location>
        <begin position="210"/>
        <end position="225"/>
    </location>
</feature>
<evidence type="ECO:0000313" key="8">
    <source>
        <dbReference type="EMBL" id="EAU37847.1"/>
    </source>
</evidence>
<accession>Q0CYZ4</accession>
<dbReference type="GO" id="GO:0006351">
    <property type="term" value="P:DNA-templated transcription"/>
    <property type="evidence" value="ECO:0007669"/>
    <property type="project" value="InterPro"/>
</dbReference>
<sequence length="788" mass="86630">MEKLEADMSPAQSEPAAYNCSDPSTGSDNPEQRQKHERSHKKKSFSCSKCDKSFSRRKNRAARTGAGRGPMRAGHEASKFTLPTSISGPSVMSAISSTTPIGDGRIEPVLETIREIHSSPTLFDDWGFLPGIGPSVYSTPSEDGRMQHEGMYIGESMDPLELNALPYGFRNGPHSRLPGVSRNSFERPHRLSTIHSRSNSEASNPEDESCPSSAPSESSTAEPGSYDLPTRESLFEAFLTETVRSSPFPPVEDLSLAMQLFFNYFHPILPIVHRPSFNANQCHWVLVLAIVAIGSQYVGSTKTSLHRFPIGEYLRRALIYESRTWLIQSLILSEAHSLTSGERSTGSGVGWVHSHLADLFSPGAPLACFFQPGASCEGNGATWVDWIAMETVRRVGLYTERKIENLGEFSSVLVLHAVLEETWSVQRYFQRPLSSWVPSSQRPAPAAMPPSRETPYTADDETSSQRRPLQIPLFSKWRDAACDCFDTLHWDANSICAKNAGIEHPAVLHLHLARIIILVPYAQIRVLADYIAAHGTCAPSVPDAVRVAEREIYAWLRHDQYRARLAVVHAGALFWHIRRYSRGAFYEPPALFLASLTLWAYGTYAAHVTGYGGPADNGNTLFLARKPASNNIAFLSLFSALGPSSLAQPSSLYTTDGAEQQRPSAQAMGAALSPACTPQNCTIGHQTEATEEAARGAPQAFSPYRQSDTTIVLDRPIDDEMVQLWVAEGIPQRITAIMFGSVDICALPHGPTRVLAEGRRLLQAPVMCRNADGYALILEKMVAFMKSQ</sequence>
<dbReference type="PANTHER" id="PTHR47660:SF7">
    <property type="entry name" value="TRANSCRIPTION FACTOR WITH C2H2 AND ZN(2)-CYS(6) DNA BINDING DOMAIN (EUROFUNG)"/>
    <property type="match status" value="1"/>
</dbReference>
<dbReference type="eggNOG" id="KOG1721">
    <property type="taxonomic scope" value="Eukaryota"/>
</dbReference>
<feature type="region of interest" description="Disordered" evidence="6">
    <location>
        <begin position="435"/>
        <end position="464"/>
    </location>
</feature>
<dbReference type="EMBL" id="CH476595">
    <property type="protein sequence ID" value="EAU37847.1"/>
    <property type="molecule type" value="Genomic_DNA"/>
</dbReference>
<dbReference type="OrthoDB" id="654211at2759"/>
<protein>
    <recommendedName>
        <fullName evidence="7">Xylanolytic transcriptional activator regulatory domain-containing protein</fullName>
    </recommendedName>
</protein>
<dbReference type="InterPro" id="IPR007219">
    <property type="entry name" value="XnlR_reg_dom"/>
</dbReference>
<dbReference type="GO" id="GO:0003677">
    <property type="term" value="F:DNA binding"/>
    <property type="evidence" value="ECO:0007669"/>
    <property type="project" value="InterPro"/>
</dbReference>
<evidence type="ECO:0000256" key="6">
    <source>
        <dbReference type="SAM" id="MobiDB-lite"/>
    </source>
</evidence>
<dbReference type="VEuPathDB" id="FungiDB:ATEG_01090"/>
<keyword evidence="5" id="KW-0539">Nucleus</keyword>
<organism evidence="8 9">
    <name type="scientific">Aspergillus terreus (strain NIH 2624 / FGSC A1156)</name>
    <dbReference type="NCBI Taxonomy" id="341663"/>
    <lineage>
        <taxon>Eukaryota</taxon>
        <taxon>Fungi</taxon>
        <taxon>Dikarya</taxon>
        <taxon>Ascomycota</taxon>
        <taxon>Pezizomycotina</taxon>
        <taxon>Eurotiomycetes</taxon>
        <taxon>Eurotiomycetidae</taxon>
        <taxon>Eurotiales</taxon>
        <taxon>Aspergillaceae</taxon>
        <taxon>Aspergillus</taxon>
        <taxon>Aspergillus subgen. Circumdati</taxon>
    </lineage>
</organism>
<feature type="compositionally biased region" description="Basic residues" evidence="6">
    <location>
        <begin position="35"/>
        <end position="44"/>
    </location>
</feature>
<keyword evidence="2" id="KW-0862">Zinc</keyword>
<dbReference type="OMA" id="HEIPDIC"/>
<dbReference type="Proteomes" id="UP000007963">
    <property type="component" value="Unassembled WGS sequence"/>
</dbReference>
<evidence type="ECO:0000256" key="5">
    <source>
        <dbReference type="ARBA" id="ARBA00023242"/>
    </source>
</evidence>
<name>Q0CYZ4_ASPTN</name>
<dbReference type="STRING" id="341663.Q0CYZ4"/>
<feature type="domain" description="Xylanolytic transcriptional activator regulatory" evidence="7">
    <location>
        <begin position="258"/>
        <end position="345"/>
    </location>
</feature>
<evidence type="ECO:0000259" key="7">
    <source>
        <dbReference type="Pfam" id="PF04082"/>
    </source>
</evidence>
<dbReference type="Pfam" id="PF04082">
    <property type="entry name" value="Fungal_trans"/>
    <property type="match status" value="1"/>
</dbReference>
<evidence type="ECO:0000256" key="2">
    <source>
        <dbReference type="ARBA" id="ARBA00022833"/>
    </source>
</evidence>
<dbReference type="CDD" id="cd12148">
    <property type="entry name" value="fungal_TF_MHR"/>
    <property type="match status" value="1"/>
</dbReference>
<dbReference type="GO" id="GO:0008270">
    <property type="term" value="F:zinc ion binding"/>
    <property type="evidence" value="ECO:0007669"/>
    <property type="project" value="InterPro"/>
</dbReference>
<dbReference type="HOGENOM" id="CLU_355996_0_0_1"/>
<gene>
    <name evidence="8" type="ORF">ATEG_01090</name>
</gene>
<evidence type="ECO:0000256" key="1">
    <source>
        <dbReference type="ARBA" id="ARBA00022723"/>
    </source>
</evidence>
<keyword evidence="3" id="KW-0805">Transcription regulation</keyword>
<dbReference type="AlphaFoldDB" id="Q0CYZ4"/>
<keyword evidence="1" id="KW-0479">Metal-binding</keyword>
<keyword evidence="4" id="KW-0804">Transcription</keyword>
<dbReference type="RefSeq" id="XP_001208455.1">
    <property type="nucleotide sequence ID" value="XM_001208455.1"/>
</dbReference>
<evidence type="ECO:0000256" key="4">
    <source>
        <dbReference type="ARBA" id="ARBA00023163"/>
    </source>
</evidence>
<dbReference type="GeneID" id="4315654"/>
<dbReference type="PANTHER" id="PTHR47660">
    <property type="entry name" value="TRANSCRIPTION FACTOR WITH C2H2 AND ZN(2)-CYS(6) DNA BINDING DOMAIN (EUROFUNG)-RELATED-RELATED"/>
    <property type="match status" value="1"/>
</dbReference>
<proteinExistence type="predicted"/>
<feature type="region of interest" description="Disordered" evidence="6">
    <location>
        <begin position="1"/>
        <end position="75"/>
    </location>
</feature>
<feature type="region of interest" description="Disordered" evidence="6">
    <location>
        <begin position="193"/>
        <end position="228"/>
    </location>
</feature>
<evidence type="ECO:0000256" key="3">
    <source>
        <dbReference type="ARBA" id="ARBA00023015"/>
    </source>
</evidence>
<feature type="compositionally biased region" description="Polar residues" evidence="6">
    <location>
        <begin position="193"/>
        <end position="203"/>
    </location>
</feature>
<reference evidence="9" key="1">
    <citation type="submission" date="2005-09" db="EMBL/GenBank/DDBJ databases">
        <title>Annotation of the Aspergillus terreus NIH2624 genome.</title>
        <authorList>
            <person name="Birren B.W."/>
            <person name="Lander E.S."/>
            <person name="Galagan J.E."/>
            <person name="Nusbaum C."/>
            <person name="Devon K."/>
            <person name="Henn M."/>
            <person name="Ma L.-J."/>
            <person name="Jaffe D.B."/>
            <person name="Butler J."/>
            <person name="Alvarez P."/>
            <person name="Gnerre S."/>
            <person name="Grabherr M."/>
            <person name="Kleber M."/>
            <person name="Mauceli E.W."/>
            <person name="Brockman W."/>
            <person name="Rounsley S."/>
            <person name="Young S.K."/>
            <person name="LaButti K."/>
            <person name="Pushparaj V."/>
            <person name="DeCaprio D."/>
            <person name="Crawford M."/>
            <person name="Koehrsen M."/>
            <person name="Engels R."/>
            <person name="Montgomery P."/>
            <person name="Pearson M."/>
            <person name="Howarth C."/>
            <person name="Larson L."/>
            <person name="Luoma S."/>
            <person name="White J."/>
            <person name="Alvarado L."/>
            <person name="Kodira C.D."/>
            <person name="Zeng Q."/>
            <person name="Oleary S."/>
            <person name="Yandava C."/>
            <person name="Denning D.W."/>
            <person name="Nierman W.C."/>
            <person name="Milne T."/>
            <person name="Madden K."/>
        </authorList>
    </citation>
    <scope>NUCLEOTIDE SEQUENCE [LARGE SCALE GENOMIC DNA]</scope>
    <source>
        <strain evidence="9">NIH 2624 / FGSC A1156</strain>
    </source>
</reference>